<dbReference type="RefSeq" id="WP_168189335.1">
    <property type="nucleotide sequence ID" value="NZ_CP019082.1"/>
</dbReference>
<accession>A0A1U7CMG0</accession>
<dbReference type="InterPro" id="IPR025640">
    <property type="entry name" value="GYF_2"/>
</dbReference>
<evidence type="ECO:0008006" key="6">
    <source>
        <dbReference type="Google" id="ProtNLM"/>
    </source>
</evidence>
<dbReference type="EMBL" id="CP019082">
    <property type="protein sequence ID" value="APW60107.1"/>
    <property type="molecule type" value="Genomic_DNA"/>
</dbReference>
<dbReference type="Pfam" id="PF14237">
    <property type="entry name" value="GYF_2"/>
    <property type="match status" value="1"/>
</dbReference>
<dbReference type="AlphaFoldDB" id="A0A1U7CMG0"/>
<dbReference type="CDD" id="cd00531">
    <property type="entry name" value="NTF2_like"/>
    <property type="match status" value="1"/>
</dbReference>
<dbReference type="Proteomes" id="UP000186309">
    <property type="component" value="Chromosome"/>
</dbReference>
<evidence type="ECO:0000259" key="2">
    <source>
        <dbReference type="Pfam" id="PF13828"/>
    </source>
</evidence>
<evidence type="ECO:0000256" key="1">
    <source>
        <dbReference type="SAM" id="Phobius"/>
    </source>
</evidence>
<proteinExistence type="predicted"/>
<reference evidence="5" key="1">
    <citation type="submission" date="2016-12" db="EMBL/GenBank/DDBJ databases">
        <title>Comparative genomics of four Isosphaeraceae planctomycetes: a common pool of plasmids and glycoside hydrolase genes.</title>
        <authorList>
            <person name="Ivanova A."/>
        </authorList>
    </citation>
    <scope>NUCLEOTIDE SEQUENCE [LARGE SCALE GENOMIC DNA]</scope>
    <source>
        <strain evidence="5">PX4</strain>
    </source>
</reference>
<feature type="domain" description="DUF4190" evidence="2">
    <location>
        <begin position="172"/>
        <end position="231"/>
    </location>
</feature>
<dbReference type="KEGG" id="pbor:BSF38_01571"/>
<feature type="transmembrane region" description="Helical" evidence="1">
    <location>
        <begin position="215"/>
        <end position="239"/>
    </location>
</feature>
<sequence length="246" mass="26275">MAEQSWFIRSRGRVFGPFTLTQFEVMSKRGQFTRFHEVSTDRQNWGGAAAITDRFSASHGQPAATAHHNAPIELVETEPGLASAADAPGWYFARGERQEGPVPFHELQRMANQGEITPRTLVWKNGMPEWASANQVGGLVFPGGSNSGSPAPFSQAAGDYPTPFTTPRTSGLAIASLVLGILWLCGLGSLLSTIFGSVALSQISRSRGTLEGKGMAIAGLVLGLVGLSWLLLVFLGILVGPPRPRF</sequence>
<dbReference type="STRING" id="1387353.BSF38_01571"/>
<keyword evidence="1" id="KW-1133">Transmembrane helix</keyword>
<evidence type="ECO:0000313" key="5">
    <source>
        <dbReference type="Proteomes" id="UP000186309"/>
    </source>
</evidence>
<feature type="domain" description="GYF" evidence="3">
    <location>
        <begin position="90"/>
        <end position="139"/>
    </location>
</feature>
<keyword evidence="1" id="KW-0812">Transmembrane</keyword>
<protein>
    <recommendedName>
        <fullName evidence="6">GYF domain-containing protein</fullName>
    </recommendedName>
</protein>
<gene>
    <name evidence="4" type="ORF">BSF38_01571</name>
</gene>
<evidence type="ECO:0000259" key="3">
    <source>
        <dbReference type="Pfam" id="PF14237"/>
    </source>
</evidence>
<keyword evidence="1" id="KW-0472">Membrane</keyword>
<dbReference type="InterPro" id="IPR025241">
    <property type="entry name" value="DUF4190"/>
</dbReference>
<feature type="transmembrane region" description="Helical" evidence="1">
    <location>
        <begin position="172"/>
        <end position="195"/>
    </location>
</feature>
<name>A0A1U7CMG0_9BACT</name>
<organism evidence="4 5">
    <name type="scientific">Paludisphaera borealis</name>
    <dbReference type="NCBI Taxonomy" id="1387353"/>
    <lineage>
        <taxon>Bacteria</taxon>
        <taxon>Pseudomonadati</taxon>
        <taxon>Planctomycetota</taxon>
        <taxon>Planctomycetia</taxon>
        <taxon>Isosphaerales</taxon>
        <taxon>Isosphaeraceae</taxon>
        <taxon>Paludisphaera</taxon>
    </lineage>
</organism>
<dbReference type="Pfam" id="PF13828">
    <property type="entry name" value="DUF4190"/>
    <property type="match status" value="1"/>
</dbReference>
<evidence type="ECO:0000313" key="4">
    <source>
        <dbReference type="EMBL" id="APW60107.1"/>
    </source>
</evidence>
<keyword evidence="5" id="KW-1185">Reference proteome</keyword>